<organism evidence="2 3">
    <name type="scientific">Colletotrichum tamarilloi</name>
    <dbReference type="NCBI Taxonomy" id="1209934"/>
    <lineage>
        <taxon>Eukaryota</taxon>
        <taxon>Fungi</taxon>
        <taxon>Dikarya</taxon>
        <taxon>Ascomycota</taxon>
        <taxon>Pezizomycotina</taxon>
        <taxon>Sordariomycetes</taxon>
        <taxon>Hypocreomycetidae</taxon>
        <taxon>Glomerellales</taxon>
        <taxon>Glomerellaceae</taxon>
        <taxon>Colletotrichum</taxon>
        <taxon>Colletotrichum acutatum species complex</taxon>
    </lineage>
</organism>
<dbReference type="RefSeq" id="XP_060376625.1">
    <property type="nucleotide sequence ID" value="XM_060528716.1"/>
</dbReference>
<keyword evidence="3" id="KW-1185">Reference proteome</keyword>
<evidence type="ECO:0000313" key="2">
    <source>
        <dbReference type="EMBL" id="KAK1485085.1"/>
    </source>
</evidence>
<accession>A0ABQ9QU54</accession>
<dbReference type="GeneID" id="85412954"/>
<sequence length="103" mass="11809">CVAYSRNQPDSPRSRLWNVSIDPSHTCRLPCLDLREISCCASGCLDARDRRRQDRGGDPYTSLMQLRDKPVSSRLSTSPTTDQCSVGHRWYSKAIHQWLNRCI</sequence>
<comment type="caution">
    <text evidence="2">The sequence shown here is derived from an EMBL/GenBank/DDBJ whole genome shotgun (WGS) entry which is preliminary data.</text>
</comment>
<reference evidence="2 3" key="1">
    <citation type="submission" date="2016-10" db="EMBL/GenBank/DDBJ databases">
        <title>The genome sequence of Colletotrichum fioriniae PJ7.</title>
        <authorList>
            <person name="Baroncelli R."/>
        </authorList>
    </citation>
    <scope>NUCLEOTIDE SEQUENCE [LARGE SCALE GENOMIC DNA]</scope>
    <source>
        <strain evidence="2 3">Tom-12</strain>
    </source>
</reference>
<feature type="compositionally biased region" description="Polar residues" evidence="1">
    <location>
        <begin position="73"/>
        <end position="82"/>
    </location>
</feature>
<proteinExistence type="predicted"/>
<protein>
    <submittedName>
        <fullName evidence="2">Uncharacterized protein</fullName>
    </submittedName>
</protein>
<name>A0ABQ9QU54_9PEZI</name>
<feature type="non-terminal residue" evidence="2">
    <location>
        <position position="1"/>
    </location>
</feature>
<dbReference type="Proteomes" id="UP001227543">
    <property type="component" value="Unassembled WGS sequence"/>
</dbReference>
<dbReference type="EMBL" id="MLFU01000081">
    <property type="protein sequence ID" value="KAK1485085.1"/>
    <property type="molecule type" value="Genomic_DNA"/>
</dbReference>
<gene>
    <name evidence="2" type="ORF">CTAM01_12711</name>
</gene>
<feature type="region of interest" description="Disordered" evidence="1">
    <location>
        <begin position="53"/>
        <end position="82"/>
    </location>
</feature>
<evidence type="ECO:0000313" key="3">
    <source>
        <dbReference type="Proteomes" id="UP001227543"/>
    </source>
</evidence>
<evidence type="ECO:0000256" key="1">
    <source>
        <dbReference type="SAM" id="MobiDB-lite"/>
    </source>
</evidence>